<feature type="region of interest" description="Disordered" evidence="1">
    <location>
        <begin position="95"/>
        <end position="141"/>
    </location>
</feature>
<protein>
    <submittedName>
        <fullName evidence="2">(northern house mosquito) hypothetical protein</fullName>
    </submittedName>
</protein>
<organism evidence="2">
    <name type="scientific">Culex pipiens</name>
    <name type="common">House mosquito</name>
    <dbReference type="NCBI Taxonomy" id="7175"/>
    <lineage>
        <taxon>Eukaryota</taxon>
        <taxon>Metazoa</taxon>
        <taxon>Ecdysozoa</taxon>
        <taxon>Arthropoda</taxon>
        <taxon>Hexapoda</taxon>
        <taxon>Insecta</taxon>
        <taxon>Pterygota</taxon>
        <taxon>Neoptera</taxon>
        <taxon>Endopterygota</taxon>
        <taxon>Diptera</taxon>
        <taxon>Nematocera</taxon>
        <taxon>Culicoidea</taxon>
        <taxon>Culicidae</taxon>
        <taxon>Culicinae</taxon>
        <taxon>Culicini</taxon>
        <taxon>Culex</taxon>
        <taxon>Culex</taxon>
    </lineage>
</organism>
<reference evidence="2" key="1">
    <citation type="submission" date="2021-05" db="EMBL/GenBank/DDBJ databases">
        <authorList>
            <person name="Alioto T."/>
            <person name="Alioto T."/>
            <person name="Gomez Garrido J."/>
        </authorList>
    </citation>
    <scope>NUCLEOTIDE SEQUENCE</scope>
</reference>
<dbReference type="AlphaFoldDB" id="A0A8D8CWY3"/>
<accession>A0A8D8CWY3</accession>
<dbReference type="EMBL" id="HBUE01142400">
    <property type="protein sequence ID" value="CAG6501452.1"/>
    <property type="molecule type" value="Transcribed_RNA"/>
</dbReference>
<evidence type="ECO:0000313" key="2">
    <source>
        <dbReference type="EMBL" id="CAG6501452.1"/>
    </source>
</evidence>
<name>A0A8D8CWY3_CULPI</name>
<evidence type="ECO:0000256" key="1">
    <source>
        <dbReference type="SAM" id="MobiDB-lite"/>
    </source>
</evidence>
<feature type="compositionally biased region" description="Basic and acidic residues" evidence="1">
    <location>
        <begin position="108"/>
        <end position="120"/>
    </location>
</feature>
<sequence length="141" mass="15005">MSHDCGELLSDGDWTGDWVCLFSAAARLSLAAGCYVVRVRRGGVDQGRRNSEGTERTVFGAWPGAQLGTSVGKVVFVVQQGKFGCVRPDWDRQEGPGSGIFGYGRFRAAPEGHHSGEQLRSHPSLVQASPPGRGEDSAETG</sequence>
<proteinExistence type="predicted"/>